<feature type="region of interest" description="Disordered" evidence="1">
    <location>
        <begin position="19"/>
        <end position="43"/>
    </location>
</feature>
<keyword evidence="4" id="KW-0378">Hydrolase</keyword>
<dbReference type="SUPFAM" id="SSF56219">
    <property type="entry name" value="DNase I-like"/>
    <property type="match status" value="1"/>
</dbReference>
<evidence type="ECO:0000313" key="4">
    <source>
        <dbReference type="EMBL" id="PKW13877.1"/>
    </source>
</evidence>
<dbReference type="GO" id="GO:0004519">
    <property type="term" value="F:endonuclease activity"/>
    <property type="evidence" value="ECO:0007669"/>
    <property type="project" value="UniProtKB-KW"/>
</dbReference>
<feature type="domain" description="Endonuclease/exonuclease/phosphatase" evidence="3">
    <location>
        <begin position="140"/>
        <end position="347"/>
    </location>
</feature>
<feature type="transmembrane region" description="Helical" evidence="2">
    <location>
        <begin position="104"/>
        <end position="122"/>
    </location>
</feature>
<evidence type="ECO:0000259" key="3">
    <source>
        <dbReference type="Pfam" id="PF03372"/>
    </source>
</evidence>
<dbReference type="Pfam" id="PF03372">
    <property type="entry name" value="Exo_endo_phos"/>
    <property type="match status" value="1"/>
</dbReference>
<comment type="caution">
    <text evidence="4">The sequence shown here is derived from an EMBL/GenBank/DDBJ whole genome shotgun (WGS) entry which is preliminary data.</text>
</comment>
<evidence type="ECO:0000256" key="2">
    <source>
        <dbReference type="SAM" id="Phobius"/>
    </source>
</evidence>
<dbReference type="Proteomes" id="UP000233786">
    <property type="component" value="Unassembled WGS sequence"/>
</dbReference>
<dbReference type="STRING" id="994479.GCA_000194155_04156"/>
<proteinExistence type="predicted"/>
<keyword evidence="4" id="KW-0255">Endonuclease</keyword>
<dbReference type="InterPro" id="IPR005135">
    <property type="entry name" value="Endo/exonuclease/phosphatase"/>
</dbReference>
<dbReference type="GO" id="GO:0004527">
    <property type="term" value="F:exonuclease activity"/>
    <property type="evidence" value="ECO:0007669"/>
    <property type="project" value="UniProtKB-KW"/>
</dbReference>
<feature type="transmembrane region" description="Helical" evidence="2">
    <location>
        <begin position="76"/>
        <end position="97"/>
    </location>
</feature>
<dbReference type="AlphaFoldDB" id="A0A2N3XT57"/>
<organism evidence="4 5">
    <name type="scientific">Saccharopolyspora spinosa</name>
    <dbReference type="NCBI Taxonomy" id="60894"/>
    <lineage>
        <taxon>Bacteria</taxon>
        <taxon>Bacillati</taxon>
        <taxon>Actinomycetota</taxon>
        <taxon>Actinomycetes</taxon>
        <taxon>Pseudonocardiales</taxon>
        <taxon>Pseudonocardiaceae</taxon>
        <taxon>Saccharopolyspora</taxon>
    </lineage>
</organism>
<gene>
    <name evidence="4" type="ORF">A8926_1445</name>
</gene>
<name>A0A2N3XT57_SACSN</name>
<accession>A0A2N3XT57</accession>
<keyword evidence="2" id="KW-0812">Transmembrane</keyword>
<dbReference type="EMBL" id="PJNB01000001">
    <property type="protein sequence ID" value="PKW13877.1"/>
    <property type="molecule type" value="Genomic_DNA"/>
</dbReference>
<keyword evidence="4" id="KW-0540">Nuclease</keyword>
<reference evidence="4" key="1">
    <citation type="submission" date="2017-12" db="EMBL/GenBank/DDBJ databases">
        <title>Sequencing the genomes of 1000 Actinobacteria strains.</title>
        <authorList>
            <person name="Klenk H.-P."/>
        </authorList>
    </citation>
    <scope>NUCLEOTIDE SEQUENCE [LARGE SCALE GENOMIC DNA]</scope>
    <source>
        <strain evidence="4">DSM 44228</strain>
    </source>
</reference>
<evidence type="ECO:0000256" key="1">
    <source>
        <dbReference type="SAM" id="MobiDB-lite"/>
    </source>
</evidence>
<sequence length="358" mass="38029">MSPRVLTGRAQLADRLGEADDKGSHMDQTLLAEPEQEHRPRRKPGGRAITVLLLLATFGFLVWAALPLAGLDGDRYTVALVALTQYALLVGIVLALLGLVLRRWLTALVVGLVTAALALSVVPRAIPNTTPAQGVPLRVLSLNAYFGGADAAQVVNLVRQNQVDVLSLQELTPEMVASLDAAGLAEVLPHRVFQPGPKADGTGIASRYPLQELALVPQTTLAQPSARVQVPGARDFEIVAAHPLYPMGHDTAEVWASDLRALPGPAADGTPRMLAGDFNATLDHTRLKYLLNQGYTDAAEVTGAGLHPTWPGPGSWFPPPVTIDHVLTSKGIAAQSYRTFDVAGADHRAILATLVLTR</sequence>
<keyword evidence="2" id="KW-1133">Transmembrane helix</keyword>
<protein>
    <submittedName>
        <fullName evidence="4">Endonuclease/exonuclease/phosphatase (EEP) superfamily protein YafD</fullName>
    </submittedName>
</protein>
<feature type="transmembrane region" description="Helical" evidence="2">
    <location>
        <begin position="48"/>
        <end position="70"/>
    </location>
</feature>
<keyword evidence="5" id="KW-1185">Reference proteome</keyword>
<dbReference type="Gene3D" id="3.60.10.10">
    <property type="entry name" value="Endonuclease/exonuclease/phosphatase"/>
    <property type="match status" value="1"/>
</dbReference>
<dbReference type="InterPro" id="IPR036691">
    <property type="entry name" value="Endo/exonu/phosph_ase_sf"/>
</dbReference>
<keyword evidence="2" id="KW-0472">Membrane</keyword>
<evidence type="ECO:0000313" key="5">
    <source>
        <dbReference type="Proteomes" id="UP000233786"/>
    </source>
</evidence>